<evidence type="ECO:0000256" key="3">
    <source>
        <dbReference type="ARBA" id="ARBA00012027"/>
    </source>
</evidence>
<evidence type="ECO:0000256" key="6">
    <source>
        <dbReference type="ARBA" id="ARBA00023098"/>
    </source>
</evidence>
<feature type="domain" description="Phospholipase D-like" evidence="7">
    <location>
        <begin position="248"/>
        <end position="357"/>
    </location>
</feature>
<reference evidence="8 9" key="1">
    <citation type="submission" date="2016-10" db="EMBL/GenBank/DDBJ databases">
        <authorList>
            <person name="de Groot N.N."/>
        </authorList>
    </citation>
    <scope>NUCLEOTIDE SEQUENCE [LARGE SCALE GENOMIC DNA]</scope>
    <source>
        <strain evidence="8 9">Nl7</strain>
    </source>
</reference>
<dbReference type="EMBL" id="FOHI01000002">
    <property type="protein sequence ID" value="SES93236.1"/>
    <property type="molecule type" value="Genomic_DNA"/>
</dbReference>
<keyword evidence="4" id="KW-0378">Hydrolase</keyword>
<keyword evidence="5" id="KW-0442">Lipid degradation</keyword>
<dbReference type="GO" id="GO:0016891">
    <property type="term" value="F:RNA endonuclease activity producing 5'-phosphomonoesters, hydrolytic mechanism"/>
    <property type="evidence" value="ECO:0007669"/>
    <property type="project" value="TreeGrafter"/>
</dbReference>
<comment type="similarity">
    <text evidence="2">Belongs to the phospholipase D family.</text>
</comment>
<dbReference type="PANTHER" id="PTHR43856">
    <property type="entry name" value="CARDIOLIPIN HYDROLASE"/>
    <property type="match status" value="1"/>
</dbReference>
<evidence type="ECO:0000256" key="2">
    <source>
        <dbReference type="ARBA" id="ARBA00008664"/>
    </source>
</evidence>
<comment type="catalytic activity">
    <reaction evidence="1">
        <text>a 1,2-diacyl-sn-glycero-3-phosphocholine + H2O = a 1,2-diacyl-sn-glycero-3-phosphate + choline + H(+)</text>
        <dbReference type="Rhea" id="RHEA:14445"/>
        <dbReference type="ChEBI" id="CHEBI:15354"/>
        <dbReference type="ChEBI" id="CHEBI:15377"/>
        <dbReference type="ChEBI" id="CHEBI:15378"/>
        <dbReference type="ChEBI" id="CHEBI:57643"/>
        <dbReference type="ChEBI" id="CHEBI:58608"/>
        <dbReference type="EC" id="3.1.4.4"/>
    </reaction>
</comment>
<dbReference type="PANTHER" id="PTHR43856:SF1">
    <property type="entry name" value="MITOCHONDRIAL CARDIOLIPIN HYDROLASE"/>
    <property type="match status" value="1"/>
</dbReference>
<evidence type="ECO:0000256" key="1">
    <source>
        <dbReference type="ARBA" id="ARBA00000798"/>
    </source>
</evidence>
<dbReference type="RefSeq" id="WP_074705133.1">
    <property type="nucleotide sequence ID" value="NZ_FOHI01000002.1"/>
</dbReference>
<dbReference type="GO" id="GO:0016042">
    <property type="term" value="P:lipid catabolic process"/>
    <property type="evidence" value="ECO:0007669"/>
    <property type="project" value="UniProtKB-KW"/>
</dbReference>
<dbReference type="Pfam" id="PF13091">
    <property type="entry name" value="PLDc_2"/>
    <property type="match status" value="2"/>
</dbReference>
<dbReference type="InterPro" id="IPR025202">
    <property type="entry name" value="PLD-like_dom"/>
</dbReference>
<evidence type="ECO:0000313" key="9">
    <source>
        <dbReference type="Proteomes" id="UP000183339"/>
    </source>
</evidence>
<dbReference type="GO" id="GO:0004630">
    <property type="term" value="F:phospholipase D activity"/>
    <property type="evidence" value="ECO:0007669"/>
    <property type="project" value="UniProtKB-EC"/>
</dbReference>
<dbReference type="OrthoDB" id="8542751at2"/>
<dbReference type="AlphaFoldDB" id="A0A1I0AG40"/>
<gene>
    <name evidence="8" type="ORF">SAMN05216412_102243</name>
</gene>
<dbReference type="EC" id="3.1.4.4" evidence="3"/>
<dbReference type="InterPro" id="IPR051406">
    <property type="entry name" value="PLD_domain"/>
</dbReference>
<dbReference type="Gene3D" id="3.30.870.10">
    <property type="entry name" value="Endonuclease Chain A"/>
    <property type="match status" value="2"/>
</dbReference>
<evidence type="ECO:0000256" key="4">
    <source>
        <dbReference type="ARBA" id="ARBA00022801"/>
    </source>
</evidence>
<evidence type="ECO:0000256" key="5">
    <source>
        <dbReference type="ARBA" id="ARBA00022963"/>
    </source>
</evidence>
<organism evidence="8 9">
    <name type="scientific">Nitrosospira multiformis</name>
    <dbReference type="NCBI Taxonomy" id="1231"/>
    <lineage>
        <taxon>Bacteria</taxon>
        <taxon>Pseudomonadati</taxon>
        <taxon>Pseudomonadota</taxon>
        <taxon>Betaproteobacteria</taxon>
        <taxon>Nitrosomonadales</taxon>
        <taxon>Nitrosomonadaceae</taxon>
        <taxon>Nitrosospira</taxon>
    </lineage>
</organism>
<sequence length="381" mass="42310">MSKPLAHAPSPPSSDLIIEVEIRVPLEIHFGGPDQPPGYLRDVLAAHIAAVPPGGAIDWVTYYFRDMGLAEALVQAHRRGVKVTVTLEGKPRVPHANDRVITLLSQPHGLGKALRIIRIPGIPAPVGKSWKPQLHEKLYCFSHPAPIAFVGSFNPSGNMPDENPEILRELGDQDRGHNVLVGLVDPTLVVQLTAHARCLHSMPPGLLYRFSSRANETICGKDATLYFWPRIYPHPVVQFLASVRPGARVRVVASHIRTERAVEVMIALAQRGITVQVLAESTLRRVTAKVEKRFSAANVQFSRFQDPQDLPMHLKFVLVEDGDRVFTIFGSFNWTKPSFWLNHEIALISSDPGLFRAFAGRWEVLKNETNPKTVDSLKCSD</sequence>
<keyword evidence="6" id="KW-0443">Lipid metabolism</keyword>
<accession>A0A1I0AG40</accession>
<dbReference type="Proteomes" id="UP000183339">
    <property type="component" value="Unassembled WGS sequence"/>
</dbReference>
<evidence type="ECO:0000313" key="8">
    <source>
        <dbReference type="EMBL" id="SES93236.1"/>
    </source>
</evidence>
<feature type="domain" description="Phospholipase D-like" evidence="7">
    <location>
        <begin position="57"/>
        <end position="167"/>
    </location>
</feature>
<dbReference type="SUPFAM" id="SSF56024">
    <property type="entry name" value="Phospholipase D/nuclease"/>
    <property type="match status" value="2"/>
</dbReference>
<evidence type="ECO:0000259" key="7">
    <source>
        <dbReference type="Pfam" id="PF13091"/>
    </source>
</evidence>
<name>A0A1I0AG40_9PROT</name>
<proteinExistence type="inferred from homology"/>
<protein>
    <recommendedName>
        <fullName evidence="3">phospholipase D</fullName>
        <ecNumber evidence="3">3.1.4.4</ecNumber>
    </recommendedName>
</protein>